<evidence type="ECO:0000313" key="5">
    <source>
        <dbReference type="Proteomes" id="UP001190700"/>
    </source>
</evidence>
<organism evidence="4 5">
    <name type="scientific">Cymbomonas tetramitiformis</name>
    <dbReference type="NCBI Taxonomy" id="36881"/>
    <lineage>
        <taxon>Eukaryota</taxon>
        <taxon>Viridiplantae</taxon>
        <taxon>Chlorophyta</taxon>
        <taxon>Pyramimonadophyceae</taxon>
        <taxon>Pyramimonadales</taxon>
        <taxon>Pyramimonadaceae</taxon>
        <taxon>Cymbomonas</taxon>
    </lineage>
</organism>
<dbReference type="Gene3D" id="3.90.550.10">
    <property type="entry name" value="Spore Coat Polysaccharide Biosynthesis Protein SpsA, Chain A"/>
    <property type="match status" value="1"/>
</dbReference>
<dbReference type="InterPro" id="IPR029044">
    <property type="entry name" value="Nucleotide-diphossugar_trans"/>
</dbReference>
<feature type="domain" description="Glycosyltransferase 2-like" evidence="3">
    <location>
        <begin position="428"/>
        <end position="538"/>
    </location>
</feature>
<proteinExistence type="predicted"/>
<keyword evidence="5" id="KW-1185">Reference proteome</keyword>
<dbReference type="Pfam" id="PF00535">
    <property type="entry name" value="Glycos_transf_2"/>
    <property type="match status" value="1"/>
</dbReference>
<name>A0AAE0CA28_9CHLO</name>
<feature type="chain" id="PRO_5042198732" description="Glycosyltransferase 2-like domain-containing protein" evidence="2">
    <location>
        <begin position="21"/>
        <end position="683"/>
    </location>
</feature>
<comment type="caution">
    <text evidence="4">The sequence shown here is derived from an EMBL/GenBank/DDBJ whole genome shotgun (WGS) entry which is preliminary data.</text>
</comment>
<dbReference type="AlphaFoldDB" id="A0AAE0CA28"/>
<protein>
    <recommendedName>
        <fullName evidence="3">Glycosyltransferase 2-like domain-containing protein</fullName>
    </recommendedName>
</protein>
<feature type="signal peptide" evidence="2">
    <location>
        <begin position="1"/>
        <end position="20"/>
    </location>
</feature>
<feature type="region of interest" description="Disordered" evidence="1">
    <location>
        <begin position="84"/>
        <end position="117"/>
    </location>
</feature>
<evidence type="ECO:0000313" key="4">
    <source>
        <dbReference type="EMBL" id="KAK3251203.1"/>
    </source>
</evidence>
<evidence type="ECO:0000256" key="1">
    <source>
        <dbReference type="SAM" id="MobiDB-lite"/>
    </source>
</evidence>
<reference evidence="4 5" key="1">
    <citation type="journal article" date="2015" name="Genome Biol. Evol.">
        <title>Comparative Genomics of a Bacterivorous Green Alga Reveals Evolutionary Causalities and Consequences of Phago-Mixotrophic Mode of Nutrition.</title>
        <authorList>
            <person name="Burns J.A."/>
            <person name="Paasch A."/>
            <person name="Narechania A."/>
            <person name="Kim E."/>
        </authorList>
    </citation>
    <scope>NUCLEOTIDE SEQUENCE [LARGE SCALE GENOMIC DNA]</scope>
    <source>
        <strain evidence="4 5">PLY_AMNH</strain>
    </source>
</reference>
<dbReference type="Proteomes" id="UP001190700">
    <property type="component" value="Unassembled WGS sequence"/>
</dbReference>
<evidence type="ECO:0000259" key="3">
    <source>
        <dbReference type="Pfam" id="PF00535"/>
    </source>
</evidence>
<keyword evidence="2" id="KW-0732">Signal</keyword>
<dbReference type="EMBL" id="LGRX02026192">
    <property type="protein sequence ID" value="KAK3251203.1"/>
    <property type="molecule type" value="Genomic_DNA"/>
</dbReference>
<gene>
    <name evidence="4" type="ORF">CYMTET_39455</name>
</gene>
<dbReference type="CDD" id="cd00761">
    <property type="entry name" value="Glyco_tranf_GTA_type"/>
    <property type="match status" value="1"/>
</dbReference>
<dbReference type="InterPro" id="IPR001173">
    <property type="entry name" value="Glyco_trans_2-like"/>
</dbReference>
<dbReference type="SUPFAM" id="SSF53448">
    <property type="entry name" value="Nucleotide-diphospho-sugar transferases"/>
    <property type="match status" value="1"/>
</dbReference>
<evidence type="ECO:0000256" key="2">
    <source>
        <dbReference type="SAM" id="SignalP"/>
    </source>
</evidence>
<accession>A0AAE0CA28</accession>
<sequence length="683" mass="74752">MIWVRRWFLLLTALSTPALGQETAGTAASGTWQAQLNSAVKGASRMAPSPKFVANSSQPIGDEAEVSPVLSAAEVEASAETGVVHPEAPPVPPSHTAVVEEHSVPSGPQSCNSAGRLPEEPEYKTVLHPKRRCRGGWQDFPRTAIVIANNYDAYNTLKANNIIDDTIEMLLLVPEELLPSTAAAKLSKSWSGQNHFVVHSKKTYGHATVVDRLLRMSSAQDLLFVVTSDAEAKYLTAQWKASVASMFDRHPRLGLLGGHAALREGAAVRGSEAGATFSFVDKAIGGPFAVRREAYMQASVFLSSSETCGAGVGECADPAQVLSGRIWAAGFQVGHLPTMTGPPPSPCPSVLLKPEESTVSQLVKKANVEKKGVTEKIISHFTTTCTCSRIGPNQARMSAIVQYFRRPEGVRPISDSYSVLAEKGELDIIINDDSMTEGAEWMQRLRGDAFVVYSHNVHEIRGYNRLTRFANTDYVAHMQDDDIPKDARWASRAVGLFENHPRLGLIGGFRGRMDVGKRFDKSTGQVWGKKYGPNYLKIPLTDSQVGSAFMPCYKVNAAPLFVDRRVFYESGAYNLNFSCVGDSGIDFDFEYSIRMWKTGYHVALAEFRLRHGAMDKKGAASKSGTRADKKKWAARRDAERFNNAQLYAMYPGFHNKAGTALAMKVFNEEKERQAKHAAKGKRG</sequence>